<dbReference type="Gene3D" id="3.20.20.70">
    <property type="entry name" value="Aldolase class I"/>
    <property type="match status" value="1"/>
</dbReference>
<evidence type="ECO:0000256" key="1">
    <source>
        <dbReference type="ARBA" id="ARBA00001917"/>
    </source>
</evidence>
<protein>
    <submittedName>
        <fullName evidence="7">Oxidoreductase</fullName>
    </submittedName>
</protein>
<evidence type="ECO:0000256" key="5">
    <source>
        <dbReference type="ARBA" id="ARBA00023002"/>
    </source>
</evidence>
<evidence type="ECO:0000256" key="2">
    <source>
        <dbReference type="ARBA" id="ARBA00022630"/>
    </source>
</evidence>
<dbReference type="EMBL" id="MDTQ01000001">
    <property type="protein sequence ID" value="ODC03067.1"/>
    <property type="molecule type" value="Genomic_DNA"/>
</dbReference>
<dbReference type="GO" id="GO:0050661">
    <property type="term" value="F:NADP binding"/>
    <property type="evidence" value="ECO:0007669"/>
    <property type="project" value="InterPro"/>
</dbReference>
<dbReference type="CDD" id="cd02932">
    <property type="entry name" value="OYE_YqiM_FMN"/>
    <property type="match status" value="1"/>
</dbReference>
<evidence type="ECO:0000313" key="8">
    <source>
        <dbReference type="Proteomes" id="UP000094291"/>
    </source>
</evidence>
<gene>
    <name evidence="7" type="ORF">BFW38_05400</name>
</gene>
<dbReference type="GO" id="GO:0010181">
    <property type="term" value="F:FMN binding"/>
    <property type="evidence" value="ECO:0007669"/>
    <property type="project" value="InterPro"/>
</dbReference>
<accession>A0A1E2V7V3</accession>
<dbReference type="OrthoDB" id="8523426at2"/>
<evidence type="ECO:0000259" key="6">
    <source>
        <dbReference type="Pfam" id="PF00724"/>
    </source>
</evidence>
<dbReference type="InterPro" id="IPR044152">
    <property type="entry name" value="YqjM-like"/>
</dbReference>
<comment type="caution">
    <text evidence="7">The sequence shown here is derived from an EMBL/GenBank/DDBJ whole genome shotgun (WGS) entry which is preliminary data.</text>
</comment>
<organism evidence="7 8">
    <name type="scientific">Terasakiispira papahanaumokuakeensis</name>
    <dbReference type="NCBI Taxonomy" id="197479"/>
    <lineage>
        <taxon>Bacteria</taxon>
        <taxon>Pseudomonadati</taxon>
        <taxon>Pseudomonadota</taxon>
        <taxon>Gammaproteobacteria</taxon>
        <taxon>Oceanospirillales</taxon>
        <taxon>Terasakiispira</taxon>
    </lineage>
</organism>
<proteinExistence type="predicted"/>
<keyword evidence="5" id="KW-0560">Oxidoreductase</keyword>
<dbReference type="InterPro" id="IPR001155">
    <property type="entry name" value="OxRdtase_FMN_N"/>
</dbReference>
<keyword evidence="4" id="KW-0521">NADP</keyword>
<dbReference type="RefSeq" id="WP_068997462.1">
    <property type="nucleotide sequence ID" value="NZ_MDTQ01000001.1"/>
</dbReference>
<dbReference type="GO" id="GO:0003959">
    <property type="term" value="F:NADPH dehydrogenase activity"/>
    <property type="evidence" value="ECO:0007669"/>
    <property type="project" value="InterPro"/>
</dbReference>
<name>A0A1E2V7V3_9GAMM</name>
<evidence type="ECO:0000256" key="3">
    <source>
        <dbReference type="ARBA" id="ARBA00022643"/>
    </source>
</evidence>
<feature type="domain" description="NADH:flavin oxidoreductase/NADH oxidase N-terminal" evidence="6">
    <location>
        <begin position="3"/>
        <end position="339"/>
    </location>
</feature>
<dbReference type="Proteomes" id="UP000094291">
    <property type="component" value="Unassembled WGS sequence"/>
</dbReference>
<keyword evidence="3" id="KW-0288">FMN</keyword>
<dbReference type="PANTHER" id="PTHR43303:SF4">
    <property type="entry name" value="NADPH DEHYDROGENASE C23G7.10C-RELATED"/>
    <property type="match status" value="1"/>
</dbReference>
<keyword evidence="2" id="KW-0285">Flavoprotein</keyword>
<dbReference type="AlphaFoldDB" id="A0A1E2V7V3"/>
<evidence type="ECO:0000313" key="7">
    <source>
        <dbReference type="EMBL" id="ODC03067.1"/>
    </source>
</evidence>
<dbReference type="Pfam" id="PF00724">
    <property type="entry name" value="Oxidored_FMN"/>
    <property type="match status" value="1"/>
</dbReference>
<reference evidence="7 8" key="1">
    <citation type="submission" date="2016-08" db="EMBL/GenBank/DDBJ databases">
        <authorList>
            <person name="Seilhamer J.J."/>
        </authorList>
    </citation>
    <scope>NUCLEOTIDE SEQUENCE [LARGE SCALE GENOMIC DNA]</scope>
    <source>
        <strain evidence="7 8">PH27A</strain>
    </source>
</reference>
<keyword evidence="8" id="KW-1185">Reference proteome</keyword>
<evidence type="ECO:0000256" key="4">
    <source>
        <dbReference type="ARBA" id="ARBA00022857"/>
    </source>
</evidence>
<dbReference type="SUPFAM" id="SSF51395">
    <property type="entry name" value="FMN-linked oxidoreductases"/>
    <property type="match status" value="1"/>
</dbReference>
<dbReference type="PANTHER" id="PTHR43303">
    <property type="entry name" value="NADPH DEHYDROGENASE C23G7.10C-RELATED"/>
    <property type="match status" value="1"/>
</dbReference>
<sequence length="370" mass="40106">MSKLFSELSLGPLTLENRIVIAPMCQYSAEEGVIQPWHHQHLGHLAQSGAGLLIVEASAVSPEGRITDADAGIWNDRTREAWAGVLQSIRRYSPMPIAIQLGHAGRKASTEKPWHGGQAIAPDQPHGWQTLAPSAMAYAEGDPVPVAMTSEQIDQVIDDFVAAAERAVEAGFDAIELHAAHGYLMHQFLSPLSNHRDDQYGGSAENRMRLPLQVFDAVKAVLPEHIALGVRISAVDWAEGGLALEQSVALAKALDERGCHFIHVSSGGLTEHQRIKVEPNYQVPFAEEIKAAVDMPVIAVGLITEPEQAEAILTTSKADAIAIARGILYDPRWPWHAAAALGDTVKAAPQYLRCQPHGLSSLLVRYDEQL</sequence>
<dbReference type="STRING" id="197479.BFW38_05400"/>
<comment type="cofactor">
    <cofactor evidence="1">
        <name>FMN</name>
        <dbReference type="ChEBI" id="CHEBI:58210"/>
    </cofactor>
</comment>
<dbReference type="InterPro" id="IPR013785">
    <property type="entry name" value="Aldolase_TIM"/>
</dbReference>